<gene>
    <name evidence="12" type="ORF">RGQ29_020359</name>
</gene>
<feature type="signal peptide" evidence="10">
    <location>
        <begin position="1"/>
        <end position="20"/>
    </location>
</feature>
<feature type="domain" description="EF-hand" evidence="11">
    <location>
        <begin position="320"/>
        <end position="355"/>
    </location>
</feature>
<evidence type="ECO:0000256" key="7">
    <source>
        <dbReference type="ARBA" id="ARBA00023065"/>
    </source>
</evidence>
<keyword evidence="5" id="KW-0106">Calcium</keyword>
<evidence type="ECO:0000256" key="2">
    <source>
        <dbReference type="ARBA" id="ARBA00022448"/>
    </source>
</evidence>
<comment type="subcellular location">
    <subcellularLocation>
        <location evidence="1">Endomembrane system</location>
        <topology evidence="1">Multi-pass membrane protein</topology>
    </subcellularLocation>
</comment>
<evidence type="ECO:0000256" key="1">
    <source>
        <dbReference type="ARBA" id="ARBA00004127"/>
    </source>
</evidence>
<evidence type="ECO:0000259" key="11">
    <source>
        <dbReference type="PROSITE" id="PS50222"/>
    </source>
</evidence>
<dbReference type="Gene3D" id="1.10.238.10">
    <property type="entry name" value="EF-hand"/>
    <property type="match status" value="1"/>
</dbReference>
<feature type="domain" description="EF-hand" evidence="11">
    <location>
        <begin position="280"/>
        <end position="315"/>
    </location>
</feature>
<keyword evidence="7" id="KW-0406">Ion transport</keyword>
<dbReference type="GO" id="GO:0016020">
    <property type="term" value="C:membrane"/>
    <property type="evidence" value="ECO:0007669"/>
    <property type="project" value="InterPro"/>
</dbReference>
<feature type="chain" id="PRO_5042922716" description="EF-hand domain-containing protein" evidence="10">
    <location>
        <begin position="21"/>
        <end position="558"/>
    </location>
</feature>
<dbReference type="InterPro" id="IPR004713">
    <property type="entry name" value="CaH_exchang"/>
</dbReference>
<keyword evidence="8 9" id="KW-0472">Membrane</keyword>
<dbReference type="SMART" id="SM00054">
    <property type="entry name" value="EFh"/>
    <property type="match status" value="2"/>
</dbReference>
<dbReference type="InterPro" id="IPR004837">
    <property type="entry name" value="NaCa_Exmemb"/>
</dbReference>
<dbReference type="Pfam" id="PF01699">
    <property type="entry name" value="Na_Ca_ex"/>
    <property type="match status" value="1"/>
</dbReference>
<comment type="caution">
    <text evidence="12">The sequence shown here is derived from an EMBL/GenBank/DDBJ whole genome shotgun (WGS) entry which is preliminary data.</text>
</comment>
<dbReference type="CDD" id="cd00051">
    <property type="entry name" value="EFh"/>
    <property type="match status" value="1"/>
</dbReference>
<feature type="transmembrane region" description="Helical" evidence="9">
    <location>
        <begin position="143"/>
        <end position="165"/>
    </location>
</feature>
<dbReference type="GO" id="GO:0005509">
    <property type="term" value="F:calcium ion binding"/>
    <property type="evidence" value="ECO:0007669"/>
    <property type="project" value="InterPro"/>
</dbReference>
<evidence type="ECO:0000256" key="9">
    <source>
        <dbReference type="SAM" id="Phobius"/>
    </source>
</evidence>
<keyword evidence="6 9" id="KW-1133">Transmembrane helix</keyword>
<feature type="transmembrane region" description="Helical" evidence="9">
    <location>
        <begin position="477"/>
        <end position="498"/>
    </location>
</feature>
<feature type="transmembrane region" description="Helical" evidence="9">
    <location>
        <begin position="531"/>
        <end position="557"/>
    </location>
</feature>
<dbReference type="PROSITE" id="PS50222">
    <property type="entry name" value="EF_HAND_2"/>
    <property type="match status" value="2"/>
</dbReference>
<dbReference type="SUPFAM" id="SSF47473">
    <property type="entry name" value="EF-hand"/>
    <property type="match status" value="1"/>
</dbReference>
<keyword evidence="2" id="KW-0813">Transport</keyword>
<name>A0AAN7IPY7_QUERU</name>
<dbReference type="GO" id="GO:0015369">
    <property type="term" value="F:calcium:proton antiporter activity"/>
    <property type="evidence" value="ECO:0007669"/>
    <property type="project" value="TreeGrafter"/>
</dbReference>
<evidence type="ECO:0000256" key="4">
    <source>
        <dbReference type="ARBA" id="ARBA00022692"/>
    </source>
</evidence>
<dbReference type="InterPro" id="IPR018247">
    <property type="entry name" value="EF_Hand_1_Ca_BS"/>
</dbReference>
<dbReference type="EMBL" id="JAXUIC010000005">
    <property type="protein sequence ID" value="KAK4589748.1"/>
    <property type="molecule type" value="Genomic_DNA"/>
</dbReference>
<proteinExistence type="predicted"/>
<evidence type="ECO:0000256" key="8">
    <source>
        <dbReference type="ARBA" id="ARBA00023136"/>
    </source>
</evidence>
<dbReference type="InterPro" id="IPR002048">
    <property type="entry name" value="EF_hand_dom"/>
</dbReference>
<dbReference type="AlphaFoldDB" id="A0AAN7IPY7"/>
<keyword evidence="13" id="KW-1185">Reference proteome</keyword>
<dbReference type="Pfam" id="PF13499">
    <property type="entry name" value="EF-hand_7"/>
    <property type="match status" value="1"/>
</dbReference>
<evidence type="ECO:0000256" key="3">
    <source>
        <dbReference type="ARBA" id="ARBA00022449"/>
    </source>
</evidence>
<dbReference type="PANTHER" id="PTHR31503">
    <property type="entry name" value="VACUOLAR CALCIUM ION TRANSPORTER"/>
    <property type="match status" value="1"/>
</dbReference>
<dbReference type="InterPro" id="IPR011992">
    <property type="entry name" value="EF-hand-dom_pair"/>
</dbReference>
<feature type="transmembrane region" description="Helical" evidence="9">
    <location>
        <begin position="432"/>
        <end position="450"/>
    </location>
</feature>
<dbReference type="Proteomes" id="UP001324115">
    <property type="component" value="Unassembled WGS sequence"/>
</dbReference>
<dbReference type="GO" id="GO:0012505">
    <property type="term" value="C:endomembrane system"/>
    <property type="evidence" value="ECO:0007669"/>
    <property type="project" value="UniProtKB-SubCell"/>
</dbReference>
<keyword evidence="4 9" id="KW-0812">Transmembrane</keyword>
<feature type="transmembrane region" description="Helical" evidence="9">
    <location>
        <begin position="399"/>
        <end position="420"/>
    </location>
</feature>
<dbReference type="PROSITE" id="PS00018">
    <property type="entry name" value="EF_HAND_1"/>
    <property type="match status" value="1"/>
</dbReference>
<evidence type="ECO:0000256" key="6">
    <source>
        <dbReference type="ARBA" id="ARBA00022989"/>
    </source>
</evidence>
<dbReference type="PANTHER" id="PTHR31503:SF80">
    <property type="entry name" value="EF-HAND DOMAIN-CONTAINING PROTEIN"/>
    <property type="match status" value="1"/>
</dbReference>
<sequence length="558" mass="62496">MLRVSFIILLVILIPQSGNSRSFRENSNLIYDVIDQISHSSILEVDVKATTVTCEPTYGFLPCTTKVWGQLFIIVVYEYLLSLAEKYVSSGTDLFFQMFGTGIFGASLFHMLGTIPQVGLVLVIGVTGSTDTIEALATMGMGLLAGSTIMLLTLIWGSVIAFGSYDLSQPSDSSDIENKRPFSLTGYGVSTDVETYYTARIMIVSMIPFFVLQLAKVLNSSSGIRIVVLISLLVTLVFLFVYCTYQVFQPWIQNRRLEYLMCKYVQKNLLPSLLTGGGRPNITIIRELFHKIDKNNDNHISADELRALILGIQIKEVGLNEDDYEAKVMEEFDISGDSHITENEFIKGVSKWLNKAQQSAHNQGHDKPKFFNSNSKKTTEEEIRLLAQKKESKGTDRAWLNYIKAAFLLILGTAITVLLAQPLMQTLQEFSTAVNIPSFLVSYVVIPLALNYRQTLRAITSSRQKTENAISLTFSEIYNGVFINNLMGLAIFLALVYIRDLSWDVSAEVLVVLLICTVMGLFTSFCNKFPFWTSILAYLLYPLSLLLIYVLTTVFGWS</sequence>
<evidence type="ECO:0000256" key="5">
    <source>
        <dbReference type="ARBA" id="ARBA00022837"/>
    </source>
</evidence>
<keyword evidence="10" id="KW-0732">Signal</keyword>
<dbReference type="GO" id="GO:0006874">
    <property type="term" value="P:intracellular calcium ion homeostasis"/>
    <property type="evidence" value="ECO:0007669"/>
    <property type="project" value="TreeGrafter"/>
</dbReference>
<feature type="transmembrane region" description="Helical" evidence="9">
    <location>
        <begin position="227"/>
        <end position="248"/>
    </location>
</feature>
<accession>A0AAN7IPY7</accession>
<reference evidence="12 13" key="1">
    <citation type="journal article" date="2023" name="G3 (Bethesda)">
        <title>A haplotype-resolved chromosome-scale genome for Quercus rubra L. provides insights into the genetics of adaptive traits for red oak species.</title>
        <authorList>
            <person name="Kapoor B."/>
            <person name="Jenkins J."/>
            <person name="Schmutz J."/>
            <person name="Zhebentyayeva T."/>
            <person name="Kuelheim C."/>
            <person name="Coggeshall M."/>
            <person name="Heim C."/>
            <person name="Lasky J.R."/>
            <person name="Leites L."/>
            <person name="Islam-Faridi N."/>
            <person name="Romero-Severson J."/>
            <person name="DeLeo V.L."/>
            <person name="Lucas S.M."/>
            <person name="Lazic D."/>
            <person name="Gailing O."/>
            <person name="Carlson J."/>
            <person name="Staton M."/>
        </authorList>
    </citation>
    <scope>NUCLEOTIDE SEQUENCE [LARGE SCALE GENOMIC DNA]</scope>
    <source>
        <strain evidence="12">Pseudo-F2</strain>
    </source>
</reference>
<evidence type="ECO:0000313" key="13">
    <source>
        <dbReference type="Proteomes" id="UP001324115"/>
    </source>
</evidence>
<organism evidence="12 13">
    <name type="scientific">Quercus rubra</name>
    <name type="common">Northern red oak</name>
    <name type="synonym">Quercus borealis</name>
    <dbReference type="NCBI Taxonomy" id="3512"/>
    <lineage>
        <taxon>Eukaryota</taxon>
        <taxon>Viridiplantae</taxon>
        <taxon>Streptophyta</taxon>
        <taxon>Embryophyta</taxon>
        <taxon>Tracheophyta</taxon>
        <taxon>Spermatophyta</taxon>
        <taxon>Magnoliopsida</taxon>
        <taxon>eudicotyledons</taxon>
        <taxon>Gunneridae</taxon>
        <taxon>Pentapetalae</taxon>
        <taxon>rosids</taxon>
        <taxon>fabids</taxon>
        <taxon>Fagales</taxon>
        <taxon>Fagaceae</taxon>
        <taxon>Quercus</taxon>
    </lineage>
</organism>
<keyword evidence="3" id="KW-0050">Antiport</keyword>
<feature type="transmembrane region" description="Helical" evidence="9">
    <location>
        <begin position="505"/>
        <end position="525"/>
    </location>
</feature>
<protein>
    <recommendedName>
        <fullName evidence="11">EF-hand domain-containing protein</fullName>
    </recommendedName>
</protein>
<evidence type="ECO:0000256" key="10">
    <source>
        <dbReference type="SAM" id="SignalP"/>
    </source>
</evidence>
<evidence type="ECO:0000313" key="12">
    <source>
        <dbReference type="EMBL" id="KAK4589748.1"/>
    </source>
</evidence>